<name>A0A3G5ABI4_9VIRU</name>
<dbReference type="EMBL" id="MK072391">
    <property type="protein sequence ID" value="AYV83651.1"/>
    <property type="molecule type" value="Genomic_DNA"/>
</dbReference>
<evidence type="ECO:0000256" key="1">
    <source>
        <dbReference type="SAM" id="MobiDB-lite"/>
    </source>
</evidence>
<gene>
    <name evidence="2" type="ORF">Hyperionvirus9_68</name>
</gene>
<feature type="compositionally biased region" description="Basic and acidic residues" evidence="1">
    <location>
        <begin position="243"/>
        <end position="260"/>
    </location>
</feature>
<sequence length="396" mass="43800">MIGIAEKSDLSALARIVVEICSDPVLRNYKPVMGRPPAKRSQGLNSQAKESKFSGMQGTFISERYSVVKGINLDHSLKAAVVMFSKPGEVASEKAKLNLLREEGSKLSLAIGKLQKIAPEDPELQAMKDRLVIVKKQVEETVVKTKEKDGESKATHARRALKILCGGATAAESLHQKILMVMMGEDPDKPVEEVSMRAGGRFMSMSRGHADLGGGGDWVRGQMPERVDNRGDRGGRGGGGGGYRDRPYRDFGRDNPRDFGRGYQSRTNQPQPRVDQKGRAQYVPPHLRAERKDQRHNTFTSEPEPTPTTKEGTLPIIIKPIAVKGLWGQYNNTIIGSKPAPPPEEKKPKETSRKDEPAKPKIEKLNYDDEDDVDDEPHVCENDNDEDFVVTPPETT</sequence>
<protein>
    <submittedName>
        <fullName evidence="2">Uncharacterized protein</fullName>
    </submittedName>
</protein>
<feature type="compositionally biased region" description="Low complexity" evidence="1">
    <location>
        <begin position="298"/>
        <end position="312"/>
    </location>
</feature>
<organism evidence="2">
    <name type="scientific">Hyperionvirus sp</name>
    <dbReference type="NCBI Taxonomy" id="2487770"/>
    <lineage>
        <taxon>Viruses</taxon>
        <taxon>Varidnaviria</taxon>
        <taxon>Bamfordvirae</taxon>
        <taxon>Nucleocytoviricota</taxon>
        <taxon>Megaviricetes</taxon>
        <taxon>Imitervirales</taxon>
        <taxon>Mimiviridae</taxon>
        <taxon>Klosneuvirinae</taxon>
    </lineage>
</organism>
<proteinExistence type="predicted"/>
<feature type="compositionally biased region" description="Basic and acidic residues" evidence="1">
    <location>
        <begin position="223"/>
        <end position="235"/>
    </location>
</feature>
<accession>A0A3G5ABI4</accession>
<evidence type="ECO:0000313" key="2">
    <source>
        <dbReference type="EMBL" id="AYV83651.1"/>
    </source>
</evidence>
<feature type="compositionally biased region" description="Basic and acidic residues" evidence="1">
    <location>
        <begin position="343"/>
        <end position="367"/>
    </location>
</feature>
<feature type="compositionally biased region" description="Basic and acidic residues" evidence="1">
    <location>
        <begin position="287"/>
        <end position="296"/>
    </location>
</feature>
<feature type="region of interest" description="Disordered" evidence="1">
    <location>
        <begin position="334"/>
        <end position="396"/>
    </location>
</feature>
<reference evidence="2" key="1">
    <citation type="submission" date="2018-10" db="EMBL/GenBank/DDBJ databases">
        <title>Hidden diversity of soil giant viruses.</title>
        <authorList>
            <person name="Schulz F."/>
            <person name="Alteio L."/>
            <person name="Goudeau D."/>
            <person name="Ryan E.M."/>
            <person name="Malmstrom R.R."/>
            <person name="Blanchard J."/>
            <person name="Woyke T."/>
        </authorList>
    </citation>
    <scope>NUCLEOTIDE SEQUENCE</scope>
    <source>
        <strain evidence="2">HYV1</strain>
    </source>
</reference>
<feature type="region of interest" description="Disordered" evidence="1">
    <location>
        <begin position="206"/>
        <end position="312"/>
    </location>
</feature>